<dbReference type="EMBL" id="JBHTAA010000001">
    <property type="protein sequence ID" value="MFC7202833.1"/>
    <property type="molecule type" value="Genomic_DNA"/>
</dbReference>
<accession>A0ABD5ZC82</accession>
<gene>
    <name evidence="1" type="ORF">ACFQJC_04850</name>
</gene>
<organism evidence="1 2">
    <name type="scientific">Haloferax namakaokahaiae</name>
    <dbReference type="NCBI Taxonomy" id="1748331"/>
    <lineage>
        <taxon>Archaea</taxon>
        <taxon>Methanobacteriati</taxon>
        <taxon>Methanobacteriota</taxon>
        <taxon>Stenosarchaea group</taxon>
        <taxon>Halobacteria</taxon>
        <taxon>Halobacteriales</taxon>
        <taxon>Haloferacaceae</taxon>
        <taxon>Haloferax</taxon>
    </lineage>
</organism>
<dbReference type="RefSeq" id="WP_390222120.1">
    <property type="nucleotide sequence ID" value="NZ_JBHTAA010000001.1"/>
</dbReference>
<dbReference type="Proteomes" id="UP001596481">
    <property type="component" value="Unassembled WGS sequence"/>
</dbReference>
<reference evidence="1 2" key="1">
    <citation type="journal article" date="2019" name="Int. J. Syst. Evol. Microbiol.">
        <title>The Global Catalogue of Microorganisms (GCM) 10K type strain sequencing project: providing services to taxonomists for standard genome sequencing and annotation.</title>
        <authorList>
            <consortium name="The Broad Institute Genomics Platform"/>
            <consortium name="The Broad Institute Genome Sequencing Center for Infectious Disease"/>
            <person name="Wu L."/>
            <person name="Ma J."/>
        </authorList>
    </citation>
    <scope>NUCLEOTIDE SEQUENCE [LARGE SCALE GENOMIC DNA]</scope>
    <source>
        <strain evidence="1 2">DSM 29988</strain>
    </source>
</reference>
<evidence type="ECO:0000313" key="1">
    <source>
        <dbReference type="EMBL" id="MFC7202833.1"/>
    </source>
</evidence>
<keyword evidence="2" id="KW-1185">Reference proteome</keyword>
<sequence length="78" mass="8934">MNRYELGYDVPIRQRVVAVDRHRDGVDVRDATHRWAVRNGQLTRSPLSGGAREVVEEPPQWLTGVLEFVGLHVSEVRE</sequence>
<evidence type="ECO:0000313" key="2">
    <source>
        <dbReference type="Proteomes" id="UP001596481"/>
    </source>
</evidence>
<name>A0ABD5ZC82_9EURY</name>
<protein>
    <submittedName>
        <fullName evidence="1">Uncharacterized protein</fullName>
    </submittedName>
</protein>
<comment type="caution">
    <text evidence="1">The sequence shown here is derived from an EMBL/GenBank/DDBJ whole genome shotgun (WGS) entry which is preliminary data.</text>
</comment>
<proteinExistence type="predicted"/>
<dbReference type="AlphaFoldDB" id="A0ABD5ZC82"/>